<feature type="binding site" evidence="2">
    <location>
        <begin position="399"/>
        <end position="401"/>
    </location>
    <ligand>
        <name>L-glutamate</name>
        <dbReference type="ChEBI" id="CHEBI:29985"/>
    </ligand>
</feature>
<dbReference type="Gene3D" id="1.10.246.130">
    <property type="match status" value="1"/>
</dbReference>
<dbReference type="EMBL" id="PQXN01000256">
    <property type="protein sequence ID" value="TGO47946.1"/>
    <property type="molecule type" value="Genomic_DNA"/>
</dbReference>
<dbReference type="SUPFAM" id="SSF56235">
    <property type="entry name" value="N-terminal nucleophile aminohydrolases (Ntn hydrolases)"/>
    <property type="match status" value="1"/>
</dbReference>
<reference evidence="5 6" key="1">
    <citation type="submission" date="2017-12" db="EMBL/GenBank/DDBJ databases">
        <title>Comparative genomics of Botrytis spp.</title>
        <authorList>
            <person name="Valero-Jimenez C.A."/>
            <person name="Tapia P."/>
            <person name="Veloso J."/>
            <person name="Silva-Moreno E."/>
            <person name="Staats M."/>
            <person name="Valdes J.H."/>
            <person name="Van Kan J.A.L."/>
        </authorList>
    </citation>
    <scope>NUCLEOTIDE SEQUENCE [LARGE SCALE GENOMIC DNA]</scope>
    <source>
        <strain evidence="5 6">MUCL11595</strain>
    </source>
</reference>
<dbReference type="GO" id="GO:0005886">
    <property type="term" value="C:plasma membrane"/>
    <property type="evidence" value="ECO:0007669"/>
    <property type="project" value="TreeGrafter"/>
</dbReference>
<dbReference type="GO" id="GO:0006751">
    <property type="term" value="P:glutathione catabolic process"/>
    <property type="evidence" value="ECO:0007669"/>
    <property type="project" value="UniProtKB-UniRule"/>
</dbReference>
<dbReference type="PANTHER" id="PTHR11686:SF62">
    <property type="entry name" value="GLUTATHIONE HYDROLASE"/>
    <property type="match status" value="1"/>
</dbReference>
<dbReference type="Proteomes" id="UP000297527">
    <property type="component" value="Unassembled WGS sequence"/>
</dbReference>
<feature type="chain" id="PRO_5021227580" description="Glutathione hydrolase" evidence="4">
    <location>
        <begin position="24"/>
        <end position="599"/>
    </location>
</feature>
<feature type="binding site" evidence="2">
    <location>
        <position position="443"/>
    </location>
    <ligand>
        <name>L-glutamate</name>
        <dbReference type="ChEBI" id="CHEBI:29985"/>
    </ligand>
</feature>
<keyword evidence="3" id="KW-0808">Transferase</keyword>
<keyword evidence="4" id="KW-0732">Signal</keyword>
<evidence type="ECO:0000256" key="3">
    <source>
        <dbReference type="RuleBase" id="RU368068"/>
    </source>
</evidence>
<dbReference type="PRINTS" id="PR01210">
    <property type="entry name" value="GGTRANSPTASE"/>
</dbReference>
<evidence type="ECO:0000256" key="1">
    <source>
        <dbReference type="PIRSR" id="PIRSR600101-1"/>
    </source>
</evidence>
<name>A0A4Z1HFT6_9HELO</name>
<gene>
    <name evidence="5" type="ORF">BCON_0257g00080</name>
</gene>
<comment type="pathway">
    <text evidence="3">Sulfur metabolism; glutathione metabolism.</text>
</comment>
<feature type="signal peptide" evidence="4">
    <location>
        <begin position="1"/>
        <end position="23"/>
    </location>
</feature>
<sequence>MLFPRRLPHVLSVALAALPSIKATSIPLNSTSHDDGKNGAVASESSICTDIGIEILKVGGNAADAIVAVQLCVGVVGMYHSGIGGGGFATVRSANGSYEFIDFREMAPAAAFETMYSPPLSNSDASLYGGLASGVPGELRGLEHIHTKYGVLPWKQVVLPAVKVARYGFNVTADLVRYMASSTTSYDFLTYDETWAIDFAPNGTRVKLGDLFTRKRYANTLESIAEYGPDAFYTGAIANATIVALQKSNGTMELSDLKNYTIESRVPSNITYRGFKIHSGTAPSSGAVVCSVLNIVEGYDMSSPSQLNFSTHYLDEAMRFAYGQRTLLGDPTFLPNLTSYQQEMLSEDTAVEIRSQIEKYHTLNVSAYNPENYGILSDDGTSASVAADKSGLTIAMTSTINTLFGSRLMVPETGVIMNNEMNGKIFDSNYVFVFPHHSNNSLDFSIPNTTNAFGYAPAPANFIQPFKRPLSSISPTIVEYPNGTVYIAHASAGGSRIITEVIQHLWHVLDQNMTSAESLRQPRLHDQLSPNNVYFEYGSDTFGIEGYSNETTAFFEEIGATISFVAVGSTTAQALRRLGNGTFEAAGEPRQLNSAGYTI</sequence>
<comment type="catalytic activity">
    <reaction evidence="3">
        <text>glutathione + H2O = L-cysteinylglycine + L-glutamate</text>
        <dbReference type="Rhea" id="RHEA:28807"/>
        <dbReference type="ChEBI" id="CHEBI:15377"/>
        <dbReference type="ChEBI" id="CHEBI:29985"/>
        <dbReference type="ChEBI" id="CHEBI:57925"/>
        <dbReference type="ChEBI" id="CHEBI:61694"/>
        <dbReference type="EC" id="3.4.19.13"/>
    </reaction>
</comment>
<feature type="binding site" evidence="2">
    <location>
        <position position="494"/>
    </location>
    <ligand>
        <name>L-glutamate</name>
        <dbReference type="ChEBI" id="CHEBI:29985"/>
    </ligand>
</feature>
<comment type="catalytic activity">
    <reaction evidence="3">
        <text>an N-terminal (5-L-glutamyl)-[peptide] + an alpha-amino acid = 5-L-glutamyl amino acid + an N-terminal L-alpha-aminoacyl-[peptide]</text>
        <dbReference type="Rhea" id="RHEA:23904"/>
        <dbReference type="Rhea" id="RHEA-COMP:9780"/>
        <dbReference type="Rhea" id="RHEA-COMP:9795"/>
        <dbReference type="ChEBI" id="CHEBI:77644"/>
        <dbReference type="ChEBI" id="CHEBI:78597"/>
        <dbReference type="ChEBI" id="CHEBI:78599"/>
        <dbReference type="ChEBI" id="CHEBI:78608"/>
        <dbReference type="EC" id="2.3.2.2"/>
    </reaction>
</comment>
<dbReference type="InterPro" id="IPR000101">
    <property type="entry name" value="GGT_peptidase"/>
</dbReference>
<evidence type="ECO:0000256" key="2">
    <source>
        <dbReference type="PIRSR" id="PIRSR600101-2"/>
    </source>
</evidence>
<dbReference type="EC" id="3.4.19.13" evidence="3"/>
<dbReference type="GO" id="GO:0036374">
    <property type="term" value="F:glutathione hydrolase activity"/>
    <property type="evidence" value="ECO:0007669"/>
    <property type="project" value="UniProtKB-UniRule"/>
</dbReference>
<dbReference type="NCBIfam" id="TIGR00066">
    <property type="entry name" value="g_glut_trans"/>
    <property type="match status" value="1"/>
</dbReference>
<comment type="caution">
    <text evidence="5">The sequence shown here is derived from an EMBL/GenBank/DDBJ whole genome shotgun (WGS) entry which is preliminary data.</text>
</comment>
<evidence type="ECO:0000313" key="5">
    <source>
        <dbReference type="EMBL" id="TGO47946.1"/>
    </source>
</evidence>
<feature type="binding site" evidence="2">
    <location>
        <position position="104"/>
    </location>
    <ligand>
        <name>L-glutamate</name>
        <dbReference type="ChEBI" id="CHEBI:29985"/>
    </ligand>
</feature>
<evidence type="ECO:0000256" key="4">
    <source>
        <dbReference type="SAM" id="SignalP"/>
    </source>
</evidence>
<dbReference type="InterPro" id="IPR043137">
    <property type="entry name" value="GGT_ssub_C"/>
</dbReference>
<organism evidence="5 6">
    <name type="scientific">Botryotinia convoluta</name>
    <dbReference type="NCBI Taxonomy" id="54673"/>
    <lineage>
        <taxon>Eukaryota</taxon>
        <taxon>Fungi</taxon>
        <taxon>Dikarya</taxon>
        <taxon>Ascomycota</taxon>
        <taxon>Pezizomycotina</taxon>
        <taxon>Leotiomycetes</taxon>
        <taxon>Helotiales</taxon>
        <taxon>Sclerotiniaceae</taxon>
        <taxon>Botryotinia</taxon>
    </lineage>
</organism>
<comment type="catalytic activity">
    <reaction evidence="3">
        <text>an S-substituted glutathione + H2O = an S-substituted L-cysteinylglycine + L-glutamate</text>
        <dbReference type="Rhea" id="RHEA:59468"/>
        <dbReference type="ChEBI" id="CHEBI:15377"/>
        <dbReference type="ChEBI" id="CHEBI:29985"/>
        <dbReference type="ChEBI" id="CHEBI:90779"/>
        <dbReference type="ChEBI" id="CHEBI:143103"/>
        <dbReference type="EC" id="3.4.19.13"/>
    </reaction>
</comment>
<keyword evidence="3" id="KW-0012">Acyltransferase</keyword>
<feature type="binding site" evidence="2">
    <location>
        <begin position="471"/>
        <end position="472"/>
    </location>
    <ligand>
        <name>L-glutamate</name>
        <dbReference type="ChEBI" id="CHEBI:29985"/>
    </ligand>
</feature>
<proteinExistence type="predicted"/>
<dbReference type="Pfam" id="PF01019">
    <property type="entry name" value="G_glu_transpept"/>
    <property type="match status" value="2"/>
</dbReference>
<evidence type="ECO:0000313" key="6">
    <source>
        <dbReference type="Proteomes" id="UP000297527"/>
    </source>
</evidence>
<dbReference type="UniPathway" id="UPA00204"/>
<protein>
    <recommendedName>
        <fullName evidence="3">Glutathione hydrolase</fullName>
        <ecNumber evidence="3">2.3.2.2</ecNumber>
        <ecNumber evidence="3">3.4.19.13</ecNumber>
    </recommendedName>
    <alternativeName>
        <fullName evidence="3">Gamma-glutamyltransferase</fullName>
    </alternativeName>
    <alternativeName>
        <fullName evidence="3">Gamma-glutamyltranspeptidase</fullName>
    </alternativeName>
</protein>
<dbReference type="EC" id="2.3.2.2" evidence="3"/>
<dbReference type="OrthoDB" id="1081007at2759"/>
<dbReference type="InterPro" id="IPR043138">
    <property type="entry name" value="GGT_lsub"/>
</dbReference>
<dbReference type="Gene3D" id="3.60.20.40">
    <property type="match status" value="1"/>
</dbReference>
<comment type="function">
    <text evidence="3">Cleaves the gamma-glutamyl peptide bond of glutathione and glutathione conjugates.</text>
</comment>
<dbReference type="FunFam" id="1.10.246.130:FF:000001">
    <property type="entry name" value="Gamma-glutamyltransferase 5 isoform 1"/>
    <property type="match status" value="1"/>
</dbReference>
<feature type="active site" description="Nucleophile" evidence="1">
    <location>
        <position position="381"/>
    </location>
</feature>
<accession>A0A4Z1HFT6</accession>
<keyword evidence="6" id="KW-1185">Reference proteome</keyword>
<dbReference type="GO" id="GO:0103068">
    <property type="term" value="F:leukotriene C4 gamma-glutamyl transferase activity"/>
    <property type="evidence" value="ECO:0007669"/>
    <property type="project" value="UniProtKB-EC"/>
</dbReference>
<keyword evidence="3" id="KW-0378">Hydrolase</keyword>
<dbReference type="InterPro" id="IPR029055">
    <property type="entry name" value="Ntn_hydrolases_N"/>
</dbReference>
<dbReference type="AlphaFoldDB" id="A0A4Z1HFT6"/>
<dbReference type="PANTHER" id="PTHR11686">
    <property type="entry name" value="GAMMA GLUTAMYL TRANSPEPTIDASE"/>
    <property type="match status" value="1"/>
</dbReference>